<feature type="domain" description="C2H2-type" evidence="2">
    <location>
        <begin position="78"/>
        <end position="105"/>
    </location>
</feature>
<dbReference type="InterPro" id="IPR036236">
    <property type="entry name" value="Znf_C2H2_sf"/>
</dbReference>
<evidence type="ECO:0000313" key="3">
    <source>
        <dbReference type="EMBL" id="GIY00109.1"/>
    </source>
</evidence>
<comment type="caution">
    <text evidence="3">The sequence shown here is derived from an EMBL/GenBank/DDBJ whole genome shotgun (WGS) entry which is preliminary data.</text>
</comment>
<dbReference type="PROSITE" id="PS50157">
    <property type="entry name" value="ZINC_FINGER_C2H2_2"/>
    <property type="match status" value="1"/>
</dbReference>
<proteinExistence type="predicted"/>
<dbReference type="GO" id="GO:0008270">
    <property type="term" value="F:zinc ion binding"/>
    <property type="evidence" value="ECO:0007669"/>
    <property type="project" value="UniProtKB-KW"/>
</dbReference>
<sequence length="170" mass="19882">MVLYYKTQLFEIFWKILKVLKAHYSLLTTVFYELLSFFPTLMKAQNITSSGRSKKMHVCPYCPYTSWRTFSIPIRKRHCCNYCSYTTTNIGHLRSHLLTHTGEKPYVCKCLHLISISSYNQAKCGKYINAAFVTILLCKRVICESMYGDIQGRNHLFVMFASKHLQPKQI</sequence>
<organism evidence="3 4">
    <name type="scientific">Caerostris darwini</name>
    <dbReference type="NCBI Taxonomy" id="1538125"/>
    <lineage>
        <taxon>Eukaryota</taxon>
        <taxon>Metazoa</taxon>
        <taxon>Ecdysozoa</taxon>
        <taxon>Arthropoda</taxon>
        <taxon>Chelicerata</taxon>
        <taxon>Arachnida</taxon>
        <taxon>Araneae</taxon>
        <taxon>Araneomorphae</taxon>
        <taxon>Entelegynae</taxon>
        <taxon>Araneoidea</taxon>
        <taxon>Araneidae</taxon>
        <taxon>Caerostris</taxon>
    </lineage>
</organism>
<dbReference type="InterPro" id="IPR013087">
    <property type="entry name" value="Znf_C2H2_type"/>
</dbReference>
<gene>
    <name evidence="3" type="ORF">CDAR_501451</name>
</gene>
<evidence type="ECO:0000259" key="2">
    <source>
        <dbReference type="PROSITE" id="PS50157"/>
    </source>
</evidence>
<reference evidence="3 4" key="1">
    <citation type="submission" date="2021-06" db="EMBL/GenBank/DDBJ databases">
        <title>Caerostris darwini draft genome.</title>
        <authorList>
            <person name="Kono N."/>
            <person name="Arakawa K."/>
        </authorList>
    </citation>
    <scope>NUCLEOTIDE SEQUENCE [LARGE SCALE GENOMIC DNA]</scope>
</reference>
<dbReference type="Gene3D" id="3.30.160.60">
    <property type="entry name" value="Classic Zinc Finger"/>
    <property type="match status" value="1"/>
</dbReference>
<protein>
    <recommendedName>
        <fullName evidence="2">C2H2-type domain-containing protein</fullName>
    </recommendedName>
</protein>
<evidence type="ECO:0000256" key="1">
    <source>
        <dbReference type="PROSITE-ProRule" id="PRU00042"/>
    </source>
</evidence>
<evidence type="ECO:0000313" key="4">
    <source>
        <dbReference type="Proteomes" id="UP001054837"/>
    </source>
</evidence>
<dbReference type="Proteomes" id="UP001054837">
    <property type="component" value="Unassembled WGS sequence"/>
</dbReference>
<name>A0AAV4PST4_9ARAC</name>
<accession>A0AAV4PST4</accession>
<keyword evidence="4" id="KW-1185">Reference proteome</keyword>
<dbReference type="SUPFAM" id="SSF57667">
    <property type="entry name" value="beta-beta-alpha zinc fingers"/>
    <property type="match status" value="1"/>
</dbReference>
<dbReference type="EMBL" id="BPLQ01003391">
    <property type="protein sequence ID" value="GIY00109.1"/>
    <property type="molecule type" value="Genomic_DNA"/>
</dbReference>
<keyword evidence="1" id="KW-0863">Zinc-finger</keyword>
<keyword evidence="1" id="KW-0862">Zinc</keyword>
<dbReference type="AlphaFoldDB" id="A0AAV4PST4"/>
<keyword evidence="1" id="KW-0479">Metal-binding</keyword>